<protein>
    <submittedName>
        <fullName evidence="2">Uncharacterized protein</fullName>
    </submittedName>
</protein>
<dbReference type="AlphaFoldDB" id="A0A1Q3EKV2"/>
<reference evidence="2 3" key="2">
    <citation type="submission" date="2017-02" db="EMBL/GenBank/DDBJ databases">
        <title>A genome survey and senescence transcriptome analysis in Lentinula edodes.</title>
        <authorList>
            <person name="Sakamoto Y."/>
            <person name="Nakade K."/>
            <person name="Sato S."/>
            <person name="Yoshida Y."/>
            <person name="Miyazaki K."/>
            <person name="Natsume S."/>
            <person name="Konno N."/>
        </authorList>
    </citation>
    <scope>NUCLEOTIDE SEQUENCE [LARGE SCALE GENOMIC DNA]</scope>
    <source>
        <strain evidence="2 3">NBRC 111202</strain>
    </source>
</reference>
<sequence>MGGLAGIGHGDAHIVINDSAGGADGLGTMGDIGMNMGLGGGMAGEDRIVSLEIENNDDFAMGATPGAPGAIPAANMGDVTLGLDGDLSMSETEDGSRRASRGEHV</sequence>
<keyword evidence="3" id="KW-1185">Reference proteome</keyword>
<dbReference type="Proteomes" id="UP000188533">
    <property type="component" value="Unassembled WGS sequence"/>
</dbReference>
<feature type="region of interest" description="Disordered" evidence="1">
    <location>
        <begin position="84"/>
        <end position="105"/>
    </location>
</feature>
<organism evidence="2 3">
    <name type="scientific">Lentinula edodes</name>
    <name type="common">Shiitake mushroom</name>
    <name type="synonym">Lentinus edodes</name>
    <dbReference type="NCBI Taxonomy" id="5353"/>
    <lineage>
        <taxon>Eukaryota</taxon>
        <taxon>Fungi</taxon>
        <taxon>Dikarya</taxon>
        <taxon>Basidiomycota</taxon>
        <taxon>Agaricomycotina</taxon>
        <taxon>Agaricomycetes</taxon>
        <taxon>Agaricomycetidae</taxon>
        <taxon>Agaricales</taxon>
        <taxon>Marasmiineae</taxon>
        <taxon>Omphalotaceae</taxon>
        <taxon>Lentinula</taxon>
    </lineage>
</organism>
<accession>A0A1Q3EKV2</accession>
<reference evidence="2 3" key="1">
    <citation type="submission" date="2016-08" db="EMBL/GenBank/DDBJ databases">
        <authorList>
            <consortium name="Lentinula edodes genome sequencing consortium"/>
            <person name="Sakamoto Y."/>
            <person name="Nakade K."/>
            <person name="Sato S."/>
            <person name="Yoshida Y."/>
            <person name="Miyazaki K."/>
            <person name="Natsume S."/>
            <person name="Konno N."/>
        </authorList>
    </citation>
    <scope>NUCLEOTIDE SEQUENCE [LARGE SCALE GENOMIC DNA]</scope>
    <source>
        <strain evidence="2 3">NBRC 111202</strain>
    </source>
</reference>
<name>A0A1Q3EKV2_LENED</name>
<proteinExistence type="predicted"/>
<evidence type="ECO:0000313" key="3">
    <source>
        <dbReference type="Proteomes" id="UP000188533"/>
    </source>
</evidence>
<gene>
    <name evidence="2" type="ORF">LENED_009865</name>
</gene>
<evidence type="ECO:0000256" key="1">
    <source>
        <dbReference type="SAM" id="MobiDB-lite"/>
    </source>
</evidence>
<comment type="caution">
    <text evidence="2">The sequence shown here is derived from an EMBL/GenBank/DDBJ whole genome shotgun (WGS) entry which is preliminary data.</text>
</comment>
<evidence type="ECO:0000313" key="2">
    <source>
        <dbReference type="EMBL" id="GAW07848.1"/>
    </source>
</evidence>
<feature type="compositionally biased region" description="Basic and acidic residues" evidence="1">
    <location>
        <begin position="94"/>
        <end position="105"/>
    </location>
</feature>
<dbReference type="EMBL" id="BDGU01000507">
    <property type="protein sequence ID" value="GAW07848.1"/>
    <property type="molecule type" value="Genomic_DNA"/>
</dbReference>